<dbReference type="Proteomes" id="UP000263418">
    <property type="component" value="Chromosome 1"/>
</dbReference>
<organism evidence="1 2">
    <name type="scientific">Vibrio vulnificus</name>
    <dbReference type="NCBI Taxonomy" id="672"/>
    <lineage>
        <taxon>Bacteria</taxon>
        <taxon>Pseudomonadati</taxon>
        <taxon>Pseudomonadota</taxon>
        <taxon>Gammaproteobacteria</taxon>
        <taxon>Vibrionales</taxon>
        <taxon>Vibrionaceae</taxon>
        <taxon>Vibrio</taxon>
    </lineage>
</organism>
<name>A0AAN1PNE4_VIBVL</name>
<gene>
    <name evidence="1" type="ORF">FORC53_1381</name>
</gene>
<evidence type="ECO:0000313" key="2">
    <source>
        <dbReference type="Proteomes" id="UP000263418"/>
    </source>
</evidence>
<proteinExistence type="predicted"/>
<dbReference type="AlphaFoldDB" id="A0AAN1PNE4"/>
<accession>A0AAN1PNE4</accession>
<reference evidence="1 2" key="1">
    <citation type="submission" date="2017-01" db="EMBL/GenBank/DDBJ databases">
        <title>Complete Genome Sequence of Vibrio vulnificus FORC_053.</title>
        <authorList>
            <consortium name="Food-borne Pathogen Omics Research Center"/>
            <person name="Chung H.Y."/>
            <person name="Na E.J."/>
            <person name="Song J.S."/>
            <person name="Kim H."/>
            <person name="Lee J.-H."/>
            <person name="Ryu S."/>
            <person name="Choi S.H."/>
        </authorList>
    </citation>
    <scope>NUCLEOTIDE SEQUENCE [LARGE SCALE GENOMIC DNA]</scope>
    <source>
        <strain evidence="1 2">FORC_053</strain>
    </source>
</reference>
<evidence type="ECO:0000313" key="1">
    <source>
        <dbReference type="EMBL" id="AXX59720.1"/>
    </source>
</evidence>
<protein>
    <submittedName>
        <fullName evidence="1">Uncharacterized protein</fullName>
    </submittedName>
</protein>
<dbReference type="EMBL" id="CP019290">
    <property type="protein sequence ID" value="AXX59720.1"/>
    <property type="molecule type" value="Genomic_DNA"/>
</dbReference>
<dbReference type="RefSeq" id="WP_118893672.1">
    <property type="nucleotide sequence ID" value="NZ_CP019290.1"/>
</dbReference>
<sequence length="155" mass="17938">MSKLNDLKQVLFDEYEGFSDKRLKDISRGSTFVIDDRTDGDIGAKKQLYSYFCKMFAVVESKEQITIRMTGNVPKSSSVTNWMNDNDHDYSEDIFNSLTFKIHPHDFDKLKSLAKAIKSIVKPGAKYDTPNYKYVCPRTSDSLLRLHHLLSKTWQ</sequence>